<feature type="domain" description="Strictosidine synthase conserved region" evidence="8">
    <location>
        <begin position="188"/>
        <end position="272"/>
    </location>
</feature>
<reference evidence="9" key="1">
    <citation type="submission" date="2023-05" db="EMBL/GenBank/DDBJ databases">
        <title>Nepenthes gracilis genome sequencing.</title>
        <authorList>
            <person name="Fukushima K."/>
        </authorList>
    </citation>
    <scope>NUCLEOTIDE SEQUENCE</scope>
    <source>
        <strain evidence="9">SING2019-196</strain>
    </source>
</reference>
<proteinExistence type="inferred from homology"/>
<dbReference type="GO" id="GO:0012505">
    <property type="term" value="C:endomembrane system"/>
    <property type="evidence" value="ECO:0007669"/>
    <property type="project" value="TreeGrafter"/>
</dbReference>
<evidence type="ECO:0000256" key="3">
    <source>
        <dbReference type="ARBA" id="ARBA00022553"/>
    </source>
</evidence>
<dbReference type="Pfam" id="PF20067">
    <property type="entry name" value="SSL_N"/>
    <property type="match status" value="1"/>
</dbReference>
<evidence type="ECO:0000256" key="1">
    <source>
        <dbReference type="ARBA" id="ARBA00004116"/>
    </source>
</evidence>
<dbReference type="PANTHER" id="PTHR10426:SF88">
    <property type="entry name" value="ADIPOCYTE PLASMA MEMBRANE-ASSOCIATED PROTEIN HEMOMUCIN-RELATED"/>
    <property type="match status" value="1"/>
</dbReference>
<evidence type="ECO:0000256" key="2">
    <source>
        <dbReference type="ARBA" id="ARBA00009191"/>
    </source>
</evidence>
<feature type="region of interest" description="Disordered" evidence="6">
    <location>
        <begin position="1"/>
        <end position="27"/>
    </location>
</feature>
<comment type="similarity">
    <text evidence="2">Belongs to the strictosidine synthase family.</text>
</comment>
<keyword evidence="7" id="KW-0812">Transmembrane</keyword>
<dbReference type="EMBL" id="BSYO01000014">
    <property type="protein sequence ID" value="GMH14929.1"/>
    <property type="molecule type" value="Genomic_DNA"/>
</dbReference>
<gene>
    <name evidence="9" type="ORF">Nepgr_016770</name>
</gene>
<keyword evidence="10" id="KW-1185">Reference proteome</keyword>
<dbReference type="GO" id="GO:0005773">
    <property type="term" value="C:vacuole"/>
    <property type="evidence" value="ECO:0007669"/>
    <property type="project" value="UniProtKB-SubCell"/>
</dbReference>
<comment type="caution">
    <text evidence="9">The sequence shown here is derived from an EMBL/GenBank/DDBJ whole genome shotgun (WGS) entry which is preliminary data.</text>
</comment>
<comment type="subcellular location">
    <subcellularLocation>
        <location evidence="1">Vacuole</location>
    </subcellularLocation>
</comment>
<evidence type="ECO:0000313" key="10">
    <source>
        <dbReference type="Proteomes" id="UP001279734"/>
    </source>
</evidence>
<dbReference type="AlphaFoldDB" id="A0AAD3SQB5"/>
<dbReference type="GO" id="GO:0016787">
    <property type="term" value="F:hydrolase activity"/>
    <property type="evidence" value="ECO:0007669"/>
    <property type="project" value="TreeGrafter"/>
</dbReference>
<dbReference type="InterPro" id="IPR011042">
    <property type="entry name" value="6-blade_b-propeller_TolB-like"/>
</dbReference>
<keyword evidence="5" id="KW-0325">Glycoprotein</keyword>
<accession>A0AAD3SQB5</accession>
<dbReference type="InterPro" id="IPR018119">
    <property type="entry name" value="Strictosidine_synth_cons-reg"/>
</dbReference>
<dbReference type="Pfam" id="PF03088">
    <property type="entry name" value="Str_synth"/>
    <property type="match status" value="1"/>
</dbReference>
<dbReference type="Gene3D" id="2.120.10.30">
    <property type="entry name" value="TolB, C-terminal domain"/>
    <property type="match status" value="1"/>
</dbReference>
<evidence type="ECO:0000313" key="9">
    <source>
        <dbReference type="EMBL" id="GMH14929.1"/>
    </source>
</evidence>
<keyword evidence="7" id="KW-0472">Membrane</keyword>
<keyword evidence="3" id="KW-0597">Phosphoprotein</keyword>
<keyword evidence="4" id="KW-0926">Vacuole</keyword>
<evidence type="ECO:0000256" key="6">
    <source>
        <dbReference type="SAM" id="MobiDB-lite"/>
    </source>
</evidence>
<feature type="transmembrane region" description="Helical" evidence="7">
    <location>
        <begin position="29"/>
        <end position="50"/>
    </location>
</feature>
<keyword evidence="7" id="KW-1133">Transmembrane helix</keyword>
<evidence type="ECO:0000256" key="4">
    <source>
        <dbReference type="ARBA" id="ARBA00022554"/>
    </source>
</evidence>
<organism evidence="9 10">
    <name type="scientific">Nepenthes gracilis</name>
    <name type="common">Slender pitcher plant</name>
    <dbReference type="NCBI Taxonomy" id="150966"/>
    <lineage>
        <taxon>Eukaryota</taxon>
        <taxon>Viridiplantae</taxon>
        <taxon>Streptophyta</taxon>
        <taxon>Embryophyta</taxon>
        <taxon>Tracheophyta</taxon>
        <taxon>Spermatophyta</taxon>
        <taxon>Magnoliopsida</taxon>
        <taxon>eudicotyledons</taxon>
        <taxon>Gunneridae</taxon>
        <taxon>Pentapetalae</taxon>
        <taxon>Caryophyllales</taxon>
        <taxon>Nepenthaceae</taxon>
        <taxon>Nepenthes</taxon>
    </lineage>
</organism>
<evidence type="ECO:0000256" key="5">
    <source>
        <dbReference type="ARBA" id="ARBA00023180"/>
    </source>
</evidence>
<dbReference type="Proteomes" id="UP001279734">
    <property type="component" value="Unassembled WGS sequence"/>
</dbReference>
<evidence type="ECO:0000256" key="7">
    <source>
        <dbReference type="SAM" id="Phobius"/>
    </source>
</evidence>
<dbReference type="PANTHER" id="PTHR10426">
    <property type="entry name" value="STRICTOSIDINE SYNTHASE-RELATED"/>
    <property type="match status" value="1"/>
</dbReference>
<dbReference type="SUPFAM" id="SSF63829">
    <property type="entry name" value="Calcium-dependent phosphotriesterase"/>
    <property type="match status" value="1"/>
</dbReference>
<sequence>MIDTISAMATSNSGGERKSSSSSSSSSSLPIGFFLSVLLPISIAVGVVLYRLDPFDPAPFPEHEFFQEAGAVAQPRRVNGRMMQGAEFVGNGQLRLPEDIVYDPSLGVLYTGCADGWINRVTVNESASDSAVEKWVNTGGRPLGLALNHQNHELIVADAVKGLLKITKDKEVILLSDEAEGQKFGLTDGVDVAKDGTIYFTDASSKYGLENHLRDSCESRPYGRLLSFDPTTGLTKVLRRRLYFPNGVAVSPDQTSVIFCETPLKRCRRYRMEGGDGNGTIERFIDNLPGLPDNVHYDGEGHYWIAIFTSFPPYASKLMKYRLVRKIMKIAERHTGRLIDVLKKDGGAVAVDLEGNPSFHFYDSAALSITSGVKIADHLYLGSVSYQHIIRVNLARLSAS</sequence>
<protein>
    <recommendedName>
        <fullName evidence="8">Strictosidine synthase conserved region domain-containing protein</fullName>
    </recommendedName>
</protein>
<evidence type="ECO:0000259" key="8">
    <source>
        <dbReference type="Pfam" id="PF03088"/>
    </source>
</evidence>
<name>A0AAD3SQB5_NEPGR</name>